<organism evidence="2 3">
    <name type="scientific">Uxmal virus</name>
    <dbReference type="NCBI Taxonomy" id="2488578"/>
    <lineage>
        <taxon>Viruses</taxon>
        <taxon>Riboviria</taxon>
        <taxon>Negevirus</taxon>
    </lineage>
</organism>
<reference evidence="2" key="1">
    <citation type="journal article" date="2018" name="J. Gen. Virol.">
        <title>Detection of novel and recognized RNA viruses in mosquitoes from the Yucatan Peninsula of Mexico using metagenomics and characterization of their in vitro host ranges.</title>
        <authorList>
            <person name="Charles J."/>
            <person name="Tangudu C.S."/>
            <person name="Hurt S.L."/>
            <person name="Tumescheit C."/>
            <person name="Firth A.E."/>
            <person name="Garcia-Rejon J.E."/>
            <person name="Machain-Williams C."/>
            <person name="Blitvich B.J."/>
        </authorList>
    </citation>
    <scope>NUCLEOTIDE SEQUENCE</scope>
    <source>
        <strain evidence="2">UXMV-M985</strain>
    </source>
</reference>
<dbReference type="Pfam" id="PF19226">
    <property type="entry name" value="DisA"/>
    <property type="match status" value="1"/>
</dbReference>
<accession>A0A3G5BMK1</accession>
<keyword evidence="1" id="KW-0472">Membrane</keyword>
<evidence type="ECO:0000313" key="2">
    <source>
        <dbReference type="EMBL" id="AYW01744.1"/>
    </source>
</evidence>
<dbReference type="InterPro" id="IPR043638">
    <property type="entry name" value="DisA_glycoprotein"/>
</dbReference>
<evidence type="ECO:0000256" key="1">
    <source>
        <dbReference type="SAM" id="Phobius"/>
    </source>
</evidence>
<keyword evidence="1" id="KW-0812">Transmembrane</keyword>
<keyword evidence="1" id="KW-1133">Transmembrane helix</keyword>
<evidence type="ECO:0000313" key="3">
    <source>
        <dbReference type="Proteomes" id="UP001229280"/>
    </source>
</evidence>
<dbReference type="Proteomes" id="UP001229280">
    <property type="component" value="Segment"/>
</dbReference>
<proteinExistence type="predicted"/>
<dbReference type="EMBL" id="MH719095">
    <property type="protein sequence ID" value="AYW01744.1"/>
    <property type="molecule type" value="Genomic_RNA"/>
</dbReference>
<protein>
    <submittedName>
        <fullName evidence="2">Membrane-associated protein</fullName>
    </submittedName>
</protein>
<sequence>MYNIVLLVILLGSVEPSVREYNFGSLGRVLPNFLLDPPLRIYHAERDSYMYGKIRDGDIQVYHSNAWSKFLGIHCPPDHKIHYLSHSTFSDLYICVHVPVKLDKFSVVYVFKQPTRRFVVYCKVPNQNVLEETVIADVLDLEYYVLIQQNNKYYFSSVYCIGDRYRLDSDGNEKFVVNYTTTDSTIRFQLPKGECHGMSEVDWDESQTRFNVVLPFVVSINASDEFHACLNFHYTPYESELVTNTTVLPISATTHLVWSVDVETHGRRNVTRVWSSLHEYPSPSDTVIHIQSAISNSPFNVVVHTVLSLIRPIIDVLVDSLVYVFNAIMQVLESSEFAIIIDRIFNFLLDIVFKILGFFKNVVYPKLLGIISSLSFKYQFLLLMFLYLYLRTTKFWFTACIVAIIGMCLKERS</sequence>
<feature type="transmembrane region" description="Helical" evidence="1">
    <location>
        <begin position="368"/>
        <end position="389"/>
    </location>
</feature>
<name>A0A3G5BMK1_9VIRU</name>